<evidence type="ECO:0000313" key="2">
    <source>
        <dbReference type="Proteomes" id="UP001153332"/>
    </source>
</evidence>
<name>A0ACC2JI61_9PEZI</name>
<sequence>MRRAQTPSSKPVLRSSENPGTASETGGLEESWRGMKLGEKLSLYQGIFRLGEALGLTDSVLDTPTILERIVNRVTASNNAVRETPQITILTLRIENSRAQVQIETLRRRLERAQLGKTEDEVKTALRAVDEAELERRVTVRTQTYREHRGAILTHLFQAQAEFMNLAAGAENREAIEALVDRFLQPASLPMIQLPANHDQRQR</sequence>
<evidence type="ECO:0000313" key="1">
    <source>
        <dbReference type="EMBL" id="KAJ8126878.1"/>
    </source>
</evidence>
<dbReference type="Proteomes" id="UP001153332">
    <property type="component" value="Unassembled WGS sequence"/>
</dbReference>
<gene>
    <name evidence="1" type="ORF">O1611_g6759</name>
</gene>
<proteinExistence type="predicted"/>
<dbReference type="EMBL" id="JAPUUL010001656">
    <property type="protein sequence ID" value="KAJ8126878.1"/>
    <property type="molecule type" value="Genomic_DNA"/>
</dbReference>
<accession>A0ACC2JI61</accession>
<organism evidence="1 2">
    <name type="scientific">Lasiodiplodia mahajangana</name>
    <dbReference type="NCBI Taxonomy" id="1108764"/>
    <lineage>
        <taxon>Eukaryota</taxon>
        <taxon>Fungi</taxon>
        <taxon>Dikarya</taxon>
        <taxon>Ascomycota</taxon>
        <taxon>Pezizomycotina</taxon>
        <taxon>Dothideomycetes</taxon>
        <taxon>Dothideomycetes incertae sedis</taxon>
        <taxon>Botryosphaeriales</taxon>
        <taxon>Botryosphaeriaceae</taxon>
        <taxon>Lasiodiplodia</taxon>
    </lineage>
</organism>
<reference evidence="1" key="1">
    <citation type="submission" date="2022-12" db="EMBL/GenBank/DDBJ databases">
        <title>Genome Sequence of Lasiodiplodia mahajangana.</title>
        <authorList>
            <person name="Buettner E."/>
        </authorList>
    </citation>
    <scope>NUCLEOTIDE SEQUENCE</scope>
    <source>
        <strain evidence="1">VT137</strain>
    </source>
</reference>
<protein>
    <submittedName>
        <fullName evidence="1">Uncharacterized protein</fullName>
    </submittedName>
</protein>
<keyword evidence="2" id="KW-1185">Reference proteome</keyword>
<comment type="caution">
    <text evidence="1">The sequence shown here is derived from an EMBL/GenBank/DDBJ whole genome shotgun (WGS) entry which is preliminary data.</text>
</comment>